<sequence>MLPVPFRARQVVIALILVFPSYVSTPLPSPQTKQQFQTVCPQDVKQETAVARSSFGVFGHMLYNVTSLRHQTGVICIIWEKEITWLIGVDFALKVLNYDDNTTIRLQLWDIAGQERFGSMTRVYYKEALGALVVYDISRPPTFESVTKWKKDLDEKVALPEVLGGGPIPVVLLANKCDLLTEDKIRKAESDLNKFCEDHGFCKWFYTSAKENKNIDEAARHLASEILERQKQLHGTTTPPVKYRPVHITEEKIIRSGCC</sequence>
<dbReference type="OrthoDB" id="48625at2759"/>
<evidence type="ECO:0000256" key="7">
    <source>
        <dbReference type="SAM" id="SignalP"/>
    </source>
</evidence>
<keyword evidence="9" id="KW-1185">Reference proteome</keyword>
<keyword evidence="4 6" id="KW-0449">Lipoprotein</keyword>
<dbReference type="SUPFAM" id="SSF52540">
    <property type="entry name" value="P-loop containing nucleoside triphosphate hydrolases"/>
    <property type="match status" value="1"/>
</dbReference>
<protein>
    <recommendedName>
        <fullName evidence="6">Ras-related protein Rab</fullName>
    </recommendedName>
</protein>
<accession>A0A9N8VW00</accession>
<dbReference type="Gene3D" id="3.40.50.300">
    <property type="entry name" value="P-loop containing nucleotide triphosphate hydrolases"/>
    <property type="match status" value="1"/>
</dbReference>
<comment type="caution">
    <text evidence="8">The sequence shown here is derived from an EMBL/GenBank/DDBJ whole genome shotgun (WGS) entry which is preliminary data.</text>
</comment>
<dbReference type="Proteomes" id="UP000789739">
    <property type="component" value="Unassembled WGS sequence"/>
</dbReference>
<comment type="similarity">
    <text evidence="1 6">Belongs to the small GTPase superfamily. Rab family.</text>
</comment>
<dbReference type="PANTHER" id="PTHR47981:SF39">
    <property type="entry name" value="RAS-RELATED PROTEIN RAB"/>
    <property type="match status" value="1"/>
</dbReference>
<comment type="function">
    <text evidence="6">The small GTPases Rab are key regulators in vesicle trafficking.</text>
</comment>
<keyword evidence="2 6" id="KW-0547">Nucleotide-binding</keyword>
<dbReference type="GO" id="GO:0005525">
    <property type="term" value="F:GTP binding"/>
    <property type="evidence" value="ECO:0007669"/>
    <property type="project" value="UniProtKB-UniRule"/>
</dbReference>
<keyword evidence="3 6" id="KW-0342">GTP-binding</keyword>
<dbReference type="GO" id="GO:0016192">
    <property type="term" value="P:vesicle-mediated transport"/>
    <property type="evidence" value="ECO:0007669"/>
    <property type="project" value="InterPro"/>
</dbReference>
<evidence type="ECO:0000256" key="5">
    <source>
        <dbReference type="ARBA" id="ARBA00023289"/>
    </source>
</evidence>
<evidence type="ECO:0000313" key="8">
    <source>
        <dbReference type="EMBL" id="CAG8466283.1"/>
    </source>
</evidence>
<dbReference type="GO" id="GO:0005802">
    <property type="term" value="C:trans-Golgi network"/>
    <property type="evidence" value="ECO:0007669"/>
    <property type="project" value="UniProtKB-UniRule"/>
</dbReference>
<dbReference type="SMART" id="SM00174">
    <property type="entry name" value="RHO"/>
    <property type="match status" value="1"/>
</dbReference>
<dbReference type="GO" id="GO:0003924">
    <property type="term" value="F:GTPase activity"/>
    <property type="evidence" value="ECO:0007669"/>
    <property type="project" value="UniProtKB-UniRule"/>
</dbReference>
<proteinExistence type="inferred from homology"/>
<dbReference type="CDD" id="cd04107">
    <property type="entry name" value="Rab32_Rab38"/>
    <property type="match status" value="1"/>
</dbReference>
<keyword evidence="7" id="KW-0732">Signal</keyword>
<dbReference type="InterPro" id="IPR005225">
    <property type="entry name" value="Small_GTP-bd"/>
</dbReference>
<evidence type="ECO:0000256" key="3">
    <source>
        <dbReference type="ARBA" id="ARBA00023134"/>
    </source>
</evidence>
<dbReference type="InterPro" id="IPR027417">
    <property type="entry name" value="P-loop_NTPase"/>
</dbReference>
<dbReference type="PROSITE" id="PS51419">
    <property type="entry name" value="RAB"/>
    <property type="match status" value="1"/>
</dbReference>
<dbReference type="PRINTS" id="PR00449">
    <property type="entry name" value="RASTRNSFRMNG"/>
</dbReference>
<evidence type="ECO:0000256" key="2">
    <source>
        <dbReference type="ARBA" id="ARBA00022741"/>
    </source>
</evidence>
<name>A0A9N8VW00_9GLOM</name>
<reference evidence="8" key="1">
    <citation type="submission" date="2021-06" db="EMBL/GenBank/DDBJ databases">
        <authorList>
            <person name="Kallberg Y."/>
            <person name="Tangrot J."/>
            <person name="Rosling A."/>
        </authorList>
    </citation>
    <scope>NUCLEOTIDE SEQUENCE</scope>
    <source>
        <strain evidence="8">BR232B</strain>
    </source>
</reference>
<dbReference type="InterPro" id="IPR001806">
    <property type="entry name" value="Small_GTPase"/>
</dbReference>
<dbReference type="NCBIfam" id="TIGR00231">
    <property type="entry name" value="small_GTP"/>
    <property type="match status" value="1"/>
</dbReference>
<evidence type="ECO:0000256" key="4">
    <source>
        <dbReference type="ARBA" id="ARBA00023288"/>
    </source>
</evidence>
<evidence type="ECO:0000313" key="9">
    <source>
        <dbReference type="Proteomes" id="UP000789739"/>
    </source>
</evidence>
<dbReference type="SMART" id="SM00175">
    <property type="entry name" value="RAB"/>
    <property type="match status" value="1"/>
</dbReference>
<evidence type="ECO:0000256" key="1">
    <source>
        <dbReference type="ARBA" id="ARBA00006270"/>
    </source>
</evidence>
<keyword evidence="6" id="KW-0472">Membrane</keyword>
<organism evidence="8 9">
    <name type="scientific">Paraglomus brasilianum</name>
    <dbReference type="NCBI Taxonomy" id="144538"/>
    <lineage>
        <taxon>Eukaryota</taxon>
        <taxon>Fungi</taxon>
        <taxon>Fungi incertae sedis</taxon>
        <taxon>Mucoromycota</taxon>
        <taxon>Glomeromycotina</taxon>
        <taxon>Glomeromycetes</taxon>
        <taxon>Paraglomerales</taxon>
        <taxon>Paraglomeraceae</taxon>
        <taxon>Paraglomus</taxon>
    </lineage>
</organism>
<comment type="subcellular location">
    <subcellularLocation>
        <location evidence="6">Membrane</location>
        <topology evidence="6">Lipid-anchor</topology>
    </subcellularLocation>
</comment>
<dbReference type="PANTHER" id="PTHR47981">
    <property type="entry name" value="RAB FAMILY"/>
    <property type="match status" value="1"/>
</dbReference>
<dbReference type="InterPro" id="IPR030697">
    <property type="entry name" value="Rab29/Rab38/Rab32"/>
</dbReference>
<feature type="chain" id="PRO_5040247285" description="Ras-related protein Rab" evidence="7">
    <location>
        <begin position="26"/>
        <end position="259"/>
    </location>
</feature>
<keyword evidence="5 6" id="KW-0636">Prenylation</keyword>
<dbReference type="AlphaFoldDB" id="A0A9N8VW00"/>
<feature type="signal peptide" evidence="7">
    <location>
        <begin position="1"/>
        <end position="25"/>
    </location>
</feature>
<dbReference type="EMBL" id="CAJVPI010000047">
    <property type="protein sequence ID" value="CAG8466283.1"/>
    <property type="molecule type" value="Genomic_DNA"/>
</dbReference>
<dbReference type="GO" id="GO:0016020">
    <property type="term" value="C:membrane"/>
    <property type="evidence" value="ECO:0007669"/>
    <property type="project" value="UniProtKB-SubCell"/>
</dbReference>
<evidence type="ECO:0000256" key="6">
    <source>
        <dbReference type="RuleBase" id="RU367128"/>
    </source>
</evidence>
<dbReference type="SMART" id="SM00173">
    <property type="entry name" value="RAS"/>
    <property type="match status" value="1"/>
</dbReference>
<dbReference type="GO" id="GO:0005770">
    <property type="term" value="C:late endosome"/>
    <property type="evidence" value="ECO:0007669"/>
    <property type="project" value="TreeGrafter"/>
</dbReference>
<dbReference type="PROSITE" id="PS51421">
    <property type="entry name" value="RAS"/>
    <property type="match status" value="1"/>
</dbReference>
<gene>
    <name evidence="8" type="ORF">PBRASI_LOCUS847</name>
</gene>
<dbReference type="FunFam" id="3.40.50.300:FF:001447">
    <property type="entry name" value="Ras-related protein Rab-1B"/>
    <property type="match status" value="1"/>
</dbReference>
<dbReference type="Pfam" id="PF00071">
    <property type="entry name" value="Ras"/>
    <property type="match status" value="1"/>
</dbReference>